<dbReference type="Gene3D" id="1.10.443.10">
    <property type="entry name" value="Intergrase catalytic core"/>
    <property type="match status" value="1"/>
</dbReference>
<name>A0A0D7AKR1_9AGAR</name>
<dbReference type="GO" id="GO:0003677">
    <property type="term" value="F:DNA binding"/>
    <property type="evidence" value="ECO:0007669"/>
    <property type="project" value="InterPro"/>
</dbReference>
<proteinExistence type="predicted"/>
<gene>
    <name evidence="2" type="ORF">FISHEDRAFT_70014</name>
</gene>
<dbReference type="GO" id="GO:0006310">
    <property type="term" value="P:DNA recombination"/>
    <property type="evidence" value="ECO:0007669"/>
    <property type="project" value="UniProtKB-KW"/>
</dbReference>
<dbReference type="PANTHER" id="PTHR34605">
    <property type="entry name" value="PHAGE_INTEGRASE DOMAIN-CONTAINING PROTEIN"/>
    <property type="match status" value="1"/>
</dbReference>
<keyword evidence="3" id="KW-1185">Reference proteome</keyword>
<evidence type="ECO:0008006" key="4">
    <source>
        <dbReference type="Google" id="ProtNLM"/>
    </source>
</evidence>
<dbReference type="PANTHER" id="PTHR34605:SF4">
    <property type="entry name" value="DNA ADENINE METHYLTRANSFERASE"/>
    <property type="match status" value="1"/>
</dbReference>
<evidence type="ECO:0000256" key="1">
    <source>
        <dbReference type="ARBA" id="ARBA00023172"/>
    </source>
</evidence>
<accession>A0A0D7AKR1</accession>
<protein>
    <recommendedName>
        <fullName evidence="4">DNA breaking-rejoining enzyme</fullName>
    </recommendedName>
</protein>
<dbReference type="SUPFAM" id="SSF56349">
    <property type="entry name" value="DNA breaking-rejoining enzymes"/>
    <property type="match status" value="1"/>
</dbReference>
<dbReference type="InterPro" id="IPR013762">
    <property type="entry name" value="Integrase-like_cat_sf"/>
</dbReference>
<evidence type="ECO:0000313" key="2">
    <source>
        <dbReference type="EMBL" id="KIY52329.1"/>
    </source>
</evidence>
<dbReference type="Proteomes" id="UP000054144">
    <property type="component" value="Unassembled WGS sequence"/>
</dbReference>
<dbReference type="AlphaFoldDB" id="A0A0D7AKR1"/>
<evidence type="ECO:0000313" key="3">
    <source>
        <dbReference type="Proteomes" id="UP000054144"/>
    </source>
</evidence>
<dbReference type="OrthoDB" id="2506773at2759"/>
<reference evidence="2 3" key="1">
    <citation type="journal article" date="2015" name="Fungal Genet. Biol.">
        <title>Evolution of novel wood decay mechanisms in Agaricales revealed by the genome sequences of Fistulina hepatica and Cylindrobasidium torrendii.</title>
        <authorList>
            <person name="Floudas D."/>
            <person name="Held B.W."/>
            <person name="Riley R."/>
            <person name="Nagy L.G."/>
            <person name="Koehler G."/>
            <person name="Ransdell A.S."/>
            <person name="Younus H."/>
            <person name="Chow J."/>
            <person name="Chiniquy J."/>
            <person name="Lipzen A."/>
            <person name="Tritt A."/>
            <person name="Sun H."/>
            <person name="Haridas S."/>
            <person name="LaButti K."/>
            <person name="Ohm R.A."/>
            <person name="Kues U."/>
            <person name="Blanchette R.A."/>
            <person name="Grigoriev I.V."/>
            <person name="Minto R.E."/>
            <person name="Hibbett D.S."/>
        </authorList>
    </citation>
    <scope>NUCLEOTIDE SEQUENCE [LARGE SCALE GENOMIC DNA]</scope>
    <source>
        <strain evidence="2 3">ATCC 64428</strain>
    </source>
</reference>
<organism evidence="2 3">
    <name type="scientific">Fistulina hepatica ATCC 64428</name>
    <dbReference type="NCBI Taxonomy" id="1128425"/>
    <lineage>
        <taxon>Eukaryota</taxon>
        <taxon>Fungi</taxon>
        <taxon>Dikarya</taxon>
        <taxon>Basidiomycota</taxon>
        <taxon>Agaricomycotina</taxon>
        <taxon>Agaricomycetes</taxon>
        <taxon>Agaricomycetidae</taxon>
        <taxon>Agaricales</taxon>
        <taxon>Fistulinaceae</taxon>
        <taxon>Fistulina</taxon>
    </lineage>
</organism>
<keyword evidence="1" id="KW-0233">DNA recombination</keyword>
<dbReference type="InterPro" id="IPR011010">
    <property type="entry name" value="DNA_brk_join_enz"/>
</dbReference>
<dbReference type="GO" id="GO:0015074">
    <property type="term" value="P:DNA integration"/>
    <property type="evidence" value="ECO:0007669"/>
    <property type="project" value="InterPro"/>
</dbReference>
<dbReference type="EMBL" id="KN881644">
    <property type="protein sequence ID" value="KIY52329.1"/>
    <property type="molecule type" value="Genomic_DNA"/>
</dbReference>
<sequence>MKLLHDALVTSSPRDATVWACACALFWGCRRSGELTVASANRVNPAHDVTIQSAAVSFTRMDSGVEVVYFWIPWTKTTKETGACIRLTARDDYLCPRRVLEQHLLHSSPSLPLHAPLFAFRDNSHTENFSPLTKSTFLTRCNEIWAAAGYTALHGHSFRIGGAVELLLMGVDPRTVALTEVVDTLRRSGPFPGQLLF</sequence>
<dbReference type="InterPro" id="IPR052925">
    <property type="entry name" value="Phage_Integrase-like_Recomb"/>
</dbReference>